<comment type="caution">
    <text evidence="3">The sequence shown here is derived from an EMBL/GenBank/DDBJ whole genome shotgun (WGS) entry which is preliminary data.</text>
</comment>
<feature type="chain" id="PRO_5047443028" description="Right handed beta helix domain-containing protein" evidence="2">
    <location>
        <begin position="20"/>
        <end position="927"/>
    </location>
</feature>
<evidence type="ECO:0000256" key="1">
    <source>
        <dbReference type="SAM" id="Phobius"/>
    </source>
</evidence>
<dbReference type="InterPro" id="IPR011050">
    <property type="entry name" value="Pectin_lyase_fold/virulence"/>
</dbReference>
<name>A0ABR2GNC8_9EUKA</name>
<keyword evidence="4" id="KW-1185">Reference proteome</keyword>
<feature type="transmembrane region" description="Helical" evidence="1">
    <location>
        <begin position="873"/>
        <end position="896"/>
    </location>
</feature>
<accession>A0ABR2GNC8</accession>
<reference evidence="3 4" key="1">
    <citation type="submission" date="2024-04" db="EMBL/GenBank/DDBJ databases">
        <title>Tritrichomonas musculus Genome.</title>
        <authorList>
            <person name="Alves-Ferreira E."/>
            <person name="Grigg M."/>
            <person name="Lorenzi H."/>
            <person name="Galac M."/>
        </authorList>
    </citation>
    <scope>NUCLEOTIDE SEQUENCE [LARGE SCALE GENOMIC DNA]</scope>
    <source>
        <strain evidence="3 4">EAF2021</strain>
    </source>
</reference>
<feature type="signal peptide" evidence="2">
    <location>
        <begin position="1"/>
        <end position="19"/>
    </location>
</feature>
<evidence type="ECO:0000256" key="2">
    <source>
        <dbReference type="SAM" id="SignalP"/>
    </source>
</evidence>
<dbReference type="SUPFAM" id="SSF51126">
    <property type="entry name" value="Pectin lyase-like"/>
    <property type="match status" value="1"/>
</dbReference>
<dbReference type="Proteomes" id="UP001470230">
    <property type="component" value="Unassembled WGS sequence"/>
</dbReference>
<dbReference type="Gene3D" id="2.60.120.260">
    <property type="entry name" value="Galactose-binding domain-like"/>
    <property type="match status" value="4"/>
</dbReference>
<keyword evidence="1" id="KW-1133">Transmembrane helix</keyword>
<protein>
    <recommendedName>
        <fullName evidence="5">Right handed beta helix domain-containing protein</fullName>
    </recommendedName>
</protein>
<dbReference type="EMBL" id="JAPFFF010000109">
    <property type="protein sequence ID" value="KAK8835429.1"/>
    <property type="molecule type" value="Genomic_DNA"/>
</dbReference>
<keyword evidence="2" id="KW-0732">Signal</keyword>
<gene>
    <name evidence="3" type="ORF">M9Y10_005491</name>
</gene>
<keyword evidence="1" id="KW-0472">Membrane</keyword>
<evidence type="ECO:0000313" key="3">
    <source>
        <dbReference type="EMBL" id="KAK8835429.1"/>
    </source>
</evidence>
<keyword evidence="1" id="KW-0812">Transmembrane</keyword>
<evidence type="ECO:0008006" key="5">
    <source>
        <dbReference type="Google" id="ProtNLM"/>
    </source>
</evidence>
<proteinExistence type="predicted"/>
<organism evidence="3 4">
    <name type="scientific">Tritrichomonas musculus</name>
    <dbReference type="NCBI Taxonomy" id="1915356"/>
    <lineage>
        <taxon>Eukaryota</taxon>
        <taxon>Metamonada</taxon>
        <taxon>Parabasalia</taxon>
        <taxon>Tritrichomonadida</taxon>
        <taxon>Tritrichomonadidae</taxon>
        <taxon>Tritrichomonas</taxon>
    </lineage>
</organism>
<sequence>MFWALFFLLNIKNLELNNAIFLADPDNSILTNTKGLVNYTCDSFEYIDWTKNGKYAGICLRTTDADHGSFTRNNGAKVRLSFVGKKVHILGWKQENSGRCSIRIDNQVVATPNFGSGGGRHAAITFTSDELPFGEHVIEVEHNDTDDARSMVIGGAYVDPLPNVGGYKLSYENFAEREGQWKLNGQTNLPSFSCESEDCSGIFRFYGARFWLTGVRSSSEGNLQIQIDNGQPITITKSVESRFSIGQGNAGVLLYQSSVLSLGFHKVKVMRTNQKITLNNLFYTTNDGTQLPLPPVNTSVMTNPTGLINLTCDKFSYEGWDTGGRGGVCIKTGEADHGSYTRNTNGKATLQFVGSKVHILAWKQENSGNAEIRIDGELVSTTNFNSGGGRLPGIVFSSSDLQYGSHTLEIKHVDTFNTKSVVIGGAYVDPLPYYGGYALTLDGLMKKYGNWSVKTATTPPLFACDSENCAGTFVFYGTRFWLTGLRSSNIGKFQIQIDDGQRININAIQTLSIAQGNIPYLLYQSDELEFKEHEVKIYKTDKEIQLVNFFYTIYPYARVPPPTPTPTPEATPQPGTKPTEIIVSTVSSLPTDRRFEKEVDDFKSIKVSIYISEFNNVYHNDRGGAIHIVNGGLSCEETRFTHCQSSNGAGGAIYLSNDYNYQNSFNLNELVFTDCKAQYGGCIYLYHVSSNIDAKITHCEFHDSQALATKQNPFNGKYGGGAIYITSPYCDMTGCKFYNIKGNIVKLVNSFTSPQSSLKLLSKSFTINDCTFDMTKQTSSALFYLSGNSKTSVVVNDCTFKGQLADGNYYLDGQSNNKNAPKLIVRKCRFAAGSDKLIKANALNEILSVDLKDQVFDYKDFSEYKDKNSKKKLIILVAVLVPAAVLAIIAVTVFTLKRKNPNKVDDKQVTSHDVSQVTDKLLNAQLL</sequence>
<evidence type="ECO:0000313" key="4">
    <source>
        <dbReference type="Proteomes" id="UP001470230"/>
    </source>
</evidence>